<proteinExistence type="inferred from homology"/>
<feature type="domain" description="N-(5'phosphoribosyl) anthranilate isomerase (PRAI)" evidence="10">
    <location>
        <begin position="11"/>
        <end position="211"/>
    </location>
</feature>
<keyword evidence="6 9" id="KW-0822">Tryptophan biosynthesis</keyword>
<dbReference type="EMBL" id="RQGM01000035">
    <property type="protein sequence ID" value="TGL84685.1"/>
    <property type="molecule type" value="Genomic_DNA"/>
</dbReference>
<dbReference type="Pfam" id="PF00697">
    <property type="entry name" value="PRAI"/>
    <property type="match status" value="1"/>
</dbReference>
<comment type="pathway">
    <text evidence="2 9">Amino-acid biosynthesis; L-tryptophan biosynthesis; L-tryptophan from chorismate: step 3/5.</text>
</comment>
<dbReference type="PANTHER" id="PTHR42894">
    <property type="entry name" value="N-(5'-PHOSPHORIBOSYL)ANTHRANILATE ISOMERASE"/>
    <property type="match status" value="1"/>
</dbReference>
<sequence>MNRHSNETTKVKICGIRDLEIARICREEGADYVGLNFVPSSPRKIDLADAHKIVEFYRSQENSPEIVLLFYKNSLEEMETVISSLDHDFIQWVWDDPSLTANIRETHFRKRQICSYRVSAPITNEDLQPVVPGELLILDSYSKGAGGGTGETFNWEYVQGIERKYLLAGGLTPSNVTQAIRSVRPFGVDVASGVESSPGIKDAQKIIQFIRNAKSAL</sequence>
<name>A0A6N4QLT4_9LEPT</name>
<dbReference type="Gene3D" id="3.20.20.70">
    <property type="entry name" value="Aldolase class I"/>
    <property type="match status" value="1"/>
</dbReference>
<reference evidence="11 12" key="1">
    <citation type="journal article" date="2019" name="PLoS Negl. Trop. Dis.">
        <title>Revisiting the worldwide diversity of Leptospira species in the environment.</title>
        <authorList>
            <person name="Vincent A.T."/>
            <person name="Schiettekatte O."/>
            <person name="Bourhy P."/>
            <person name="Veyrier F.J."/>
            <person name="Picardeau M."/>
        </authorList>
    </citation>
    <scope>NUCLEOTIDE SEQUENCE [LARGE SCALE GENOMIC DNA]</scope>
    <source>
        <strain evidence="11 12">201702445</strain>
    </source>
</reference>
<dbReference type="Proteomes" id="UP000297613">
    <property type="component" value="Unassembled WGS sequence"/>
</dbReference>
<evidence type="ECO:0000256" key="3">
    <source>
        <dbReference type="ARBA" id="ARBA00012572"/>
    </source>
</evidence>
<comment type="similarity">
    <text evidence="9">Belongs to the TrpF family.</text>
</comment>
<dbReference type="InterPro" id="IPR011060">
    <property type="entry name" value="RibuloseP-bd_barrel"/>
</dbReference>
<dbReference type="UniPathway" id="UPA00035">
    <property type="reaction ID" value="UER00042"/>
</dbReference>
<evidence type="ECO:0000256" key="4">
    <source>
        <dbReference type="ARBA" id="ARBA00022272"/>
    </source>
</evidence>
<dbReference type="PANTHER" id="PTHR42894:SF1">
    <property type="entry name" value="N-(5'-PHOSPHORIBOSYL)ANTHRANILATE ISOMERASE"/>
    <property type="match status" value="1"/>
</dbReference>
<dbReference type="GO" id="GO:0004640">
    <property type="term" value="F:phosphoribosylanthranilate isomerase activity"/>
    <property type="evidence" value="ECO:0007669"/>
    <property type="project" value="UniProtKB-UniRule"/>
</dbReference>
<comment type="caution">
    <text evidence="11">The sequence shown here is derived from an EMBL/GenBank/DDBJ whole genome shotgun (WGS) entry which is preliminary data.</text>
</comment>
<protein>
    <recommendedName>
        <fullName evidence="4 9">N-(5'-phosphoribosyl)anthranilate isomerase</fullName>
        <shortName evidence="9">PRAI</shortName>
        <ecNumber evidence="3 9">5.3.1.24</ecNumber>
    </recommendedName>
</protein>
<evidence type="ECO:0000256" key="5">
    <source>
        <dbReference type="ARBA" id="ARBA00022605"/>
    </source>
</evidence>
<dbReference type="InterPro" id="IPR013785">
    <property type="entry name" value="Aldolase_TIM"/>
</dbReference>
<evidence type="ECO:0000313" key="12">
    <source>
        <dbReference type="Proteomes" id="UP000297613"/>
    </source>
</evidence>
<evidence type="ECO:0000313" key="11">
    <source>
        <dbReference type="EMBL" id="TGL84685.1"/>
    </source>
</evidence>
<dbReference type="HAMAP" id="MF_00135">
    <property type="entry name" value="PRAI"/>
    <property type="match status" value="1"/>
</dbReference>
<evidence type="ECO:0000256" key="9">
    <source>
        <dbReference type="HAMAP-Rule" id="MF_00135"/>
    </source>
</evidence>
<keyword evidence="8 9" id="KW-0413">Isomerase</keyword>
<comment type="catalytic activity">
    <reaction evidence="1 9">
        <text>N-(5-phospho-beta-D-ribosyl)anthranilate = 1-(2-carboxyphenylamino)-1-deoxy-D-ribulose 5-phosphate</text>
        <dbReference type="Rhea" id="RHEA:21540"/>
        <dbReference type="ChEBI" id="CHEBI:18277"/>
        <dbReference type="ChEBI" id="CHEBI:58613"/>
        <dbReference type="EC" id="5.3.1.24"/>
    </reaction>
</comment>
<dbReference type="GO" id="GO:0000162">
    <property type="term" value="P:L-tryptophan biosynthetic process"/>
    <property type="evidence" value="ECO:0007669"/>
    <property type="project" value="UniProtKB-UniRule"/>
</dbReference>
<evidence type="ECO:0000256" key="8">
    <source>
        <dbReference type="ARBA" id="ARBA00023235"/>
    </source>
</evidence>
<evidence type="ECO:0000256" key="1">
    <source>
        <dbReference type="ARBA" id="ARBA00001164"/>
    </source>
</evidence>
<evidence type="ECO:0000256" key="6">
    <source>
        <dbReference type="ARBA" id="ARBA00022822"/>
    </source>
</evidence>
<keyword evidence="5 9" id="KW-0028">Amino-acid biosynthesis</keyword>
<evidence type="ECO:0000256" key="7">
    <source>
        <dbReference type="ARBA" id="ARBA00023141"/>
    </source>
</evidence>
<dbReference type="RefSeq" id="WP_135569874.1">
    <property type="nucleotide sequence ID" value="NZ_RQGK01000042.1"/>
</dbReference>
<dbReference type="SUPFAM" id="SSF51366">
    <property type="entry name" value="Ribulose-phoshate binding barrel"/>
    <property type="match status" value="1"/>
</dbReference>
<accession>A0A6N4QLT4</accession>
<dbReference type="AlphaFoldDB" id="A0A6N4QLT4"/>
<dbReference type="CDD" id="cd00405">
    <property type="entry name" value="PRAI"/>
    <property type="match status" value="1"/>
</dbReference>
<dbReference type="EC" id="5.3.1.24" evidence="3 9"/>
<evidence type="ECO:0000259" key="10">
    <source>
        <dbReference type="Pfam" id="PF00697"/>
    </source>
</evidence>
<keyword evidence="7 9" id="KW-0057">Aromatic amino acid biosynthesis</keyword>
<evidence type="ECO:0000256" key="2">
    <source>
        <dbReference type="ARBA" id="ARBA00004664"/>
    </source>
</evidence>
<organism evidence="11 12">
    <name type="scientific">Leptospira yasudae</name>
    <dbReference type="NCBI Taxonomy" id="2202201"/>
    <lineage>
        <taxon>Bacteria</taxon>
        <taxon>Pseudomonadati</taxon>
        <taxon>Spirochaetota</taxon>
        <taxon>Spirochaetia</taxon>
        <taxon>Leptospirales</taxon>
        <taxon>Leptospiraceae</taxon>
        <taxon>Leptospira</taxon>
    </lineage>
</organism>
<dbReference type="InterPro" id="IPR044643">
    <property type="entry name" value="TrpF_fam"/>
</dbReference>
<dbReference type="InterPro" id="IPR001240">
    <property type="entry name" value="PRAI_dom"/>
</dbReference>
<gene>
    <name evidence="9" type="primary">trpF</name>
    <name evidence="11" type="ORF">EHQ83_09875</name>
</gene>